<evidence type="ECO:0000256" key="4">
    <source>
        <dbReference type="RuleBase" id="RU003718"/>
    </source>
</evidence>
<keyword evidence="2 4" id="KW-0328">Glycosyltransferase</keyword>
<accession>A0AAW1UTE8</accession>
<evidence type="ECO:0000256" key="3">
    <source>
        <dbReference type="ARBA" id="ARBA00022679"/>
    </source>
</evidence>
<name>A0AAW1UTE8_9CUCU</name>
<keyword evidence="5" id="KW-0472">Membrane</keyword>
<dbReference type="CDD" id="cd03784">
    <property type="entry name" value="GT1_Gtf-like"/>
    <property type="match status" value="1"/>
</dbReference>
<reference evidence="6 7" key="1">
    <citation type="submission" date="2023-03" db="EMBL/GenBank/DDBJ databases">
        <title>Genome insight into feeding habits of ladybird beetles.</title>
        <authorList>
            <person name="Li H.-S."/>
            <person name="Huang Y.-H."/>
            <person name="Pang H."/>
        </authorList>
    </citation>
    <scope>NUCLEOTIDE SEQUENCE [LARGE SCALE GENOMIC DNA]</scope>
    <source>
        <strain evidence="6">SYSU_2023b</strain>
        <tissue evidence="6">Whole body</tissue>
    </source>
</reference>
<keyword evidence="5" id="KW-1133">Transmembrane helix</keyword>
<dbReference type="PANTHER" id="PTHR48043:SF159">
    <property type="entry name" value="EG:EG0003.4 PROTEIN-RELATED"/>
    <property type="match status" value="1"/>
</dbReference>
<gene>
    <name evidence="6" type="ORF">WA026_014892</name>
</gene>
<dbReference type="PROSITE" id="PS00375">
    <property type="entry name" value="UDPGT"/>
    <property type="match status" value="1"/>
</dbReference>
<dbReference type="AlphaFoldDB" id="A0AAW1UTE8"/>
<dbReference type="InterPro" id="IPR035595">
    <property type="entry name" value="UDP_glycos_trans_CS"/>
</dbReference>
<comment type="similarity">
    <text evidence="1 4">Belongs to the UDP-glycosyltransferase family.</text>
</comment>
<dbReference type="Gene3D" id="3.40.50.2000">
    <property type="entry name" value="Glycogen Phosphorylase B"/>
    <property type="match status" value="2"/>
</dbReference>
<feature type="transmembrane region" description="Helical" evidence="5">
    <location>
        <begin position="475"/>
        <end position="498"/>
    </location>
</feature>
<comment type="caution">
    <text evidence="6">The sequence shown here is derived from an EMBL/GenBank/DDBJ whole genome shotgun (WGS) entry which is preliminary data.</text>
</comment>
<comment type="subcellular location">
    <subcellularLocation>
        <location evidence="5">Membrane</location>
        <topology evidence="5">Single-pass membrane protein</topology>
    </subcellularLocation>
</comment>
<evidence type="ECO:0000256" key="5">
    <source>
        <dbReference type="RuleBase" id="RU362059"/>
    </source>
</evidence>
<organism evidence="6 7">
    <name type="scientific">Henosepilachna vigintioctopunctata</name>
    <dbReference type="NCBI Taxonomy" id="420089"/>
    <lineage>
        <taxon>Eukaryota</taxon>
        <taxon>Metazoa</taxon>
        <taxon>Ecdysozoa</taxon>
        <taxon>Arthropoda</taxon>
        <taxon>Hexapoda</taxon>
        <taxon>Insecta</taxon>
        <taxon>Pterygota</taxon>
        <taxon>Neoptera</taxon>
        <taxon>Endopterygota</taxon>
        <taxon>Coleoptera</taxon>
        <taxon>Polyphaga</taxon>
        <taxon>Cucujiformia</taxon>
        <taxon>Coccinelloidea</taxon>
        <taxon>Coccinellidae</taxon>
        <taxon>Epilachninae</taxon>
        <taxon>Epilachnini</taxon>
        <taxon>Henosepilachna</taxon>
    </lineage>
</organism>
<dbReference type="SUPFAM" id="SSF53756">
    <property type="entry name" value="UDP-Glycosyltransferase/glycogen phosphorylase"/>
    <property type="match status" value="1"/>
</dbReference>
<dbReference type="EC" id="2.4.1.17" evidence="5"/>
<dbReference type="GO" id="GO:0016020">
    <property type="term" value="C:membrane"/>
    <property type="evidence" value="ECO:0007669"/>
    <property type="project" value="UniProtKB-SubCell"/>
</dbReference>
<evidence type="ECO:0000256" key="2">
    <source>
        <dbReference type="ARBA" id="ARBA00022676"/>
    </source>
</evidence>
<dbReference type="InterPro" id="IPR050271">
    <property type="entry name" value="UDP-glycosyltransferase"/>
</dbReference>
<dbReference type="PANTHER" id="PTHR48043">
    <property type="entry name" value="EG:EG0003.4 PROTEIN-RELATED"/>
    <property type="match status" value="1"/>
</dbReference>
<dbReference type="GO" id="GO:0015020">
    <property type="term" value="F:glucuronosyltransferase activity"/>
    <property type="evidence" value="ECO:0007669"/>
    <property type="project" value="UniProtKB-EC"/>
</dbReference>
<keyword evidence="3 4" id="KW-0808">Transferase</keyword>
<sequence>MHIKCILLFFCVFVKLSDNYKILAVFPMHSHSHYTLGFNLLEEMANRGHEISLISPYPLAKPLKNFRDISVASIKTAVEEIKKNLFRLEGGTPIDNFRYMSKMGRAFTELSLATEEVQHLLKSKEKFDLVFVEHFYNEAQFAFGHHFNAPVVLLSPMPSSILNNHLFANPAPPSYVHNLFAPFTQYMTLPQRIKNFYYNIAMTFYQYYDELPAQKKIMEKFFPTAPPFEEILYNSSIMLVNSHPSFSDPVPHMTNVIEIGGYHVPPVKKLPEDLQKFLDESKQGVVYFSMGSILRSHVLSKKKRDSLIKAFSKLKENVLWKFDVDVANLPPNVKILKWVPQNDVLAHPNIKVFVTHGGLLSTIETIYHGVPTIGIPVFSDQKFNIASSVKSGYAIKVPFEEMTEPNLTNALNEVLNNPKYRENAKRRSKIMHDQQVKPIDKAIYWIEYVIRHKGAPHLHSAALDLSWYQRHLIDFAVYSVLITITLIACLHQIFRLIISTKSKSIIESKKKK</sequence>
<dbReference type="EMBL" id="JARQZJ010000098">
    <property type="protein sequence ID" value="KAK9886103.1"/>
    <property type="molecule type" value="Genomic_DNA"/>
</dbReference>
<proteinExistence type="inferred from homology"/>
<keyword evidence="5" id="KW-0732">Signal</keyword>
<feature type="signal peptide" evidence="5">
    <location>
        <begin position="1"/>
        <end position="19"/>
    </location>
</feature>
<keyword evidence="5" id="KW-0812">Transmembrane</keyword>
<dbReference type="Pfam" id="PF00201">
    <property type="entry name" value="UDPGT"/>
    <property type="match status" value="1"/>
</dbReference>
<dbReference type="FunFam" id="3.40.50.2000:FF:000050">
    <property type="entry name" value="UDP-glucuronosyltransferase"/>
    <property type="match status" value="1"/>
</dbReference>
<keyword evidence="7" id="KW-1185">Reference proteome</keyword>
<dbReference type="Proteomes" id="UP001431783">
    <property type="component" value="Unassembled WGS sequence"/>
</dbReference>
<dbReference type="InterPro" id="IPR002213">
    <property type="entry name" value="UDP_glucos_trans"/>
</dbReference>
<feature type="chain" id="PRO_5043109440" description="UDP-glucuronosyltransferase" evidence="5">
    <location>
        <begin position="20"/>
        <end position="512"/>
    </location>
</feature>
<comment type="catalytic activity">
    <reaction evidence="5">
        <text>glucuronate acceptor + UDP-alpha-D-glucuronate = acceptor beta-D-glucuronoside + UDP + H(+)</text>
        <dbReference type="Rhea" id="RHEA:21032"/>
        <dbReference type="ChEBI" id="CHEBI:15378"/>
        <dbReference type="ChEBI" id="CHEBI:58052"/>
        <dbReference type="ChEBI" id="CHEBI:58223"/>
        <dbReference type="ChEBI" id="CHEBI:132367"/>
        <dbReference type="ChEBI" id="CHEBI:132368"/>
        <dbReference type="EC" id="2.4.1.17"/>
    </reaction>
</comment>
<evidence type="ECO:0000313" key="6">
    <source>
        <dbReference type="EMBL" id="KAK9886103.1"/>
    </source>
</evidence>
<evidence type="ECO:0000313" key="7">
    <source>
        <dbReference type="Proteomes" id="UP001431783"/>
    </source>
</evidence>
<protein>
    <recommendedName>
        <fullName evidence="5">UDP-glucuronosyltransferase</fullName>
        <ecNumber evidence="5">2.4.1.17</ecNumber>
    </recommendedName>
</protein>
<evidence type="ECO:0000256" key="1">
    <source>
        <dbReference type="ARBA" id="ARBA00009995"/>
    </source>
</evidence>